<protein>
    <submittedName>
        <fullName evidence="2">Uncharacterized protein</fullName>
    </submittedName>
</protein>
<accession>A0A0R3RHZ6</accession>
<dbReference type="AlphaFoldDB" id="A0A0R3RHZ6"/>
<organism evidence="1 2">
    <name type="scientific">Elaeophora elaphi</name>
    <dbReference type="NCBI Taxonomy" id="1147741"/>
    <lineage>
        <taxon>Eukaryota</taxon>
        <taxon>Metazoa</taxon>
        <taxon>Ecdysozoa</taxon>
        <taxon>Nematoda</taxon>
        <taxon>Chromadorea</taxon>
        <taxon>Rhabditida</taxon>
        <taxon>Spirurina</taxon>
        <taxon>Spiruromorpha</taxon>
        <taxon>Filarioidea</taxon>
        <taxon>Onchocercidae</taxon>
        <taxon>Elaeophora</taxon>
    </lineage>
</organism>
<dbReference type="WBParaSite" id="EEL_0000110101-mRNA-1">
    <property type="protein sequence ID" value="EEL_0000110101-mRNA-1"/>
    <property type="gene ID" value="EEL_0000110101"/>
</dbReference>
<proteinExistence type="predicted"/>
<reference evidence="2" key="1">
    <citation type="submission" date="2017-02" db="UniProtKB">
        <authorList>
            <consortium name="WormBaseParasite"/>
        </authorList>
    </citation>
    <scope>IDENTIFICATION</scope>
</reference>
<evidence type="ECO:0000313" key="1">
    <source>
        <dbReference type="Proteomes" id="UP000050640"/>
    </source>
</evidence>
<keyword evidence="1" id="KW-1185">Reference proteome</keyword>
<dbReference type="Proteomes" id="UP000050640">
    <property type="component" value="Unplaced"/>
</dbReference>
<evidence type="ECO:0000313" key="2">
    <source>
        <dbReference type="WBParaSite" id="EEL_0000110101-mRNA-1"/>
    </source>
</evidence>
<dbReference type="STRING" id="1147741.A0A0R3RHZ6"/>
<sequence>MIKDFLKNRILNHLTASKILAAVIQINDYDKRDKSEHPMLNAILKLRNSGSYSQIYCSNHDIEKYLRN</sequence>
<name>A0A0R3RHZ6_9BILA</name>